<evidence type="ECO:0000259" key="5">
    <source>
        <dbReference type="Pfam" id="PF00534"/>
    </source>
</evidence>
<comment type="similarity">
    <text evidence="1">Belongs to the stealth family.</text>
</comment>
<evidence type="ECO:0000313" key="10">
    <source>
        <dbReference type="EMBL" id="MFC5908760.1"/>
    </source>
</evidence>
<reference evidence="11" key="1">
    <citation type="journal article" date="2019" name="Int. J. Syst. Evol. Microbiol.">
        <title>The Global Catalogue of Microorganisms (GCM) 10K type strain sequencing project: providing services to taxonomists for standard genome sequencing and annotation.</title>
        <authorList>
            <consortium name="The Broad Institute Genomics Platform"/>
            <consortium name="The Broad Institute Genome Sequencing Center for Infectious Disease"/>
            <person name="Wu L."/>
            <person name="Ma J."/>
        </authorList>
    </citation>
    <scope>NUCLEOTIDE SEQUENCE [LARGE SCALE GENOMIC DNA]</scope>
    <source>
        <strain evidence="11">JCM 4816</strain>
    </source>
</reference>
<dbReference type="InterPro" id="IPR001296">
    <property type="entry name" value="Glyco_trans_1"/>
</dbReference>
<dbReference type="EMBL" id="JBHSQJ010000064">
    <property type="protein sequence ID" value="MFC5908760.1"/>
    <property type="molecule type" value="Genomic_DNA"/>
</dbReference>
<dbReference type="Pfam" id="PF00534">
    <property type="entry name" value="Glycos_transf_1"/>
    <property type="match status" value="1"/>
</dbReference>
<protein>
    <submittedName>
        <fullName evidence="10">Stealth conserved region 3 domain-containing protein</fullName>
    </submittedName>
</protein>
<dbReference type="InterPro" id="IPR031358">
    <property type="entry name" value="Stealth_CR1"/>
</dbReference>
<dbReference type="InterPro" id="IPR031356">
    <property type="entry name" value="Stealth_CR4"/>
</dbReference>
<evidence type="ECO:0000313" key="11">
    <source>
        <dbReference type="Proteomes" id="UP001596174"/>
    </source>
</evidence>
<dbReference type="Pfam" id="PF11380">
    <property type="entry name" value="Stealth_CR2"/>
    <property type="match status" value="1"/>
</dbReference>
<evidence type="ECO:0000259" key="9">
    <source>
        <dbReference type="Pfam" id="PF17103"/>
    </source>
</evidence>
<comment type="caution">
    <text evidence="10">The sequence shown here is derived from an EMBL/GenBank/DDBJ whole genome shotgun (WGS) entry which is preliminary data.</text>
</comment>
<sequence length="955" mass="104279">MKITFLLVAADDASAESRRALRQAAELDGSHEVSVLSVLRTARKAPATPVPVRFLVDATGPTPRPERDAPDPRGAWAELASRASRQVQRDWEPRLNRLTDLELERALRRLETDVLVIGSPALLAVAQQAAPPQVWTVHQEHRAPECRPQPEVEPLLRHAAGADALVVAAEADRQWLLESLGAAAPEIAVVPATPPAGYRPASTLQTRLVLLVADLVAEAQVDQALTAWAALAGEFPDWALRVAGDGPPRRTLRARAEQLGLGYQVQFLGAAEELSTEWAKASVALSTAAEDVDGAALLDAQAAGVPVIAYAAPHAPQEIVSDGHDGLLLPQDDVAGLTAALRLLMGDAELRRAMGAAAREAADRRAATEPPVGRWQKLFDRLAATAAAGTREEARLDRLAAHELAAVLDGPVAAEPAAPTRLRKGRQQALEAEILKRHPHLVSQGGQLCRPLEWRSPFDQVQANLTLVANALDAADIPYAVVRDSLVRHTVAVHRDFRSQVLKALAGAHAREPVYVALLDQAQKPVVTGLAGAATELEPMAGSALRVYQNAVSPSRTLRLGQVYGCTVAFWDDDPEGAPFFHSPTRTAIGTKVPQRAMEQSRLTLGGRDYPTGALFTRPLWGDVEFPIDVVYTWVDGSDLAWAERKQAALAELGVVTEDAATSAARFRNRDELRYSLRSLDMYAPWVRTIHLVTDRQVPSWLDTSHPRIRVVDHTDIFGSAGRLPTYNSHAIESRLHHIEGLAEHFLYFNDDVFVGRPVRPELFFEGNGQARFFMSSNHVPMIAPHEATEYSMAGALNNRALIAAAFGQTPVRSFVHAPHPLRRSVLAELEQRFPEEFAATASHQLRSLGDISVASSLHHYYGYYTHRSVAGRINAGFVNVGLAEQRPKLARILAARPHDTFCLNDFPDGDVPEDEQDSVLRAFLPSYFPVASQFETGSDRNRRHHSGYLPQWPL</sequence>
<dbReference type="InterPro" id="IPR031357">
    <property type="entry name" value="Stealth_CR3"/>
</dbReference>
<dbReference type="PANTHER" id="PTHR24045:SF0">
    <property type="entry name" value="N-ACETYLGLUCOSAMINE-1-PHOSPHOTRANSFERASE SUBUNITS ALPHA_BETA"/>
    <property type="match status" value="1"/>
</dbReference>
<dbReference type="Pfam" id="PF17101">
    <property type="entry name" value="Stealth_CR1"/>
    <property type="match status" value="1"/>
</dbReference>
<feature type="domain" description="Stealth protein CR2 conserved region 2" evidence="6">
    <location>
        <begin position="666"/>
        <end position="771"/>
    </location>
</feature>
<dbReference type="RefSeq" id="WP_380583937.1">
    <property type="nucleotide sequence ID" value="NZ_JBHSQJ010000064.1"/>
</dbReference>
<dbReference type="InterPro" id="IPR021520">
    <property type="entry name" value="Stealth_CR2"/>
</dbReference>
<dbReference type="InterPro" id="IPR047141">
    <property type="entry name" value="Stealth"/>
</dbReference>
<feature type="domain" description="Stealth protein CR1 conserved region 1" evidence="7">
    <location>
        <begin position="626"/>
        <end position="653"/>
    </location>
</feature>
<organism evidence="10 11">
    <name type="scientific">Streptacidiphilus monticola</name>
    <dbReference type="NCBI Taxonomy" id="2161674"/>
    <lineage>
        <taxon>Bacteria</taxon>
        <taxon>Bacillati</taxon>
        <taxon>Actinomycetota</taxon>
        <taxon>Actinomycetes</taxon>
        <taxon>Kitasatosporales</taxon>
        <taxon>Streptomycetaceae</taxon>
        <taxon>Streptacidiphilus</taxon>
    </lineage>
</organism>
<dbReference type="PANTHER" id="PTHR24045">
    <property type="match status" value="1"/>
</dbReference>
<evidence type="ECO:0000256" key="4">
    <source>
        <dbReference type="SAM" id="MobiDB-lite"/>
    </source>
</evidence>
<dbReference type="Pfam" id="PF17103">
    <property type="entry name" value="Stealth_CR4"/>
    <property type="match status" value="1"/>
</dbReference>
<evidence type="ECO:0000256" key="3">
    <source>
        <dbReference type="ARBA" id="ARBA00023169"/>
    </source>
</evidence>
<feature type="region of interest" description="Disordered" evidence="4">
    <location>
        <begin position="936"/>
        <end position="955"/>
    </location>
</feature>
<dbReference type="Proteomes" id="UP001596174">
    <property type="component" value="Unassembled WGS sequence"/>
</dbReference>
<evidence type="ECO:0000259" key="8">
    <source>
        <dbReference type="Pfam" id="PF17102"/>
    </source>
</evidence>
<evidence type="ECO:0000256" key="1">
    <source>
        <dbReference type="ARBA" id="ARBA00007583"/>
    </source>
</evidence>
<evidence type="ECO:0000259" key="7">
    <source>
        <dbReference type="Pfam" id="PF17101"/>
    </source>
</evidence>
<accession>A0ABW1G1X6</accession>
<gene>
    <name evidence="10" type="ORF">ACFP3V_16250</name>
</gene>
<proteinExistence type="inferred from homology"/>
<keyword evidence="3" id="KW-0270">Exopolysaccharide synthesis</keyword>
<feature type="domain" description="Stealth protein CR3 conserved region 3" evidence="8">
    <location>
        <begin position="817"/>
        <end position="864"/>
    </location>
</feature>
<evidence type="ECO:0000259" key="6">
    <source>
        <dbReference type="Pfam" id="PF11380"/>
    </source>
</evidence>
<keyword evidence="2" id="KW-0808">Transferase</keyword>
<name>A0ABW1G1X6_9ACTN</name>
<dbReference type="SUPFAM" id="SSF53756">
    <property type="entry name" value="UDP-Glycosyltransferase/glycogen phosphorylase"/>
    <property type="match status" value="1"/>
</dbReference>
<dbReference type="Pfam" id="PF17102">
    <property type="entry name" value="Stealth_CR3"/>
    <property type="match status" value="1"/>
</dbReference>
<feature type="domain" description="Glycosyl transferase family 1" evidence="5">
    <location>
        <begin position="206"/>
        <end position="360"/>
    </location>
</feature>
<keyword evidence="11" id="KW-1185">Reference proteome</keyword>
<dbReference type="Gene3D" id="3.40.50.2000">
    <property type="entry name" value="Glycogen Phosphorylase B"/>
    <property type="match status" value="2"/>
</dbReference>
<feature type="domain" description="Stealth protein CR4 conserved region 4" evidence="9">
    <location>
        <begin position="892"/>
        <end position="944"/>
    </location>
</feature>
<evidence type="ECO:0000256" key="2">
    <source>
        <dbReference type="ARBA" id="ARBA00022679"/>
    </source>
</evidence>